<gene>
    <name evidence="1" type="ORF">SMTD_LOCUS3429</name>
</gene>
<dbReference type="AlphaFoldDB" id="A0A183NMU3"/>
<evidence type="ECO:0000313" key="2">
    <source>
        <dbReference type="Proteomes" id="UP000269396"/>
    </source>
</evidence>
<dbReference type="EMBL" id="UZAL01006181">
    <property type="protein sequence ID" value="VDO95322.1"/>
    <property type="molecule type" value="Genomic_DNA"/>
</dbReference>
<organism evidence="1 2">
    <name type="scientific">Schistosoma mattheei</name>
    <dbReference type="NCBI Taxonomy" id="31246"/>
    <lineage>
        <taxon>Eukaryota</taxon>
        <taxon>Metazoa</taxon>
        <taxon>Spiralia</taxon>
        <taxon>Lophotrochozoa</taxon>
        <taxon>Platyhelminthes</taxon>
        <taxon>Trematoda</taxon>
        <taxon>Digenea</taxon>
        <taxon>Strigeidida</taxon>
        <taxon>Schistosomatoidea</taxon>
        <taxon>Schistosomatidae</taxon>
        <taxon>Schistosoma</taxon>
    </lineage>
</organism>
<accession>A0A183NMU3</accession>
<keyword evidence="2" id="KW-1185">Reference proteome</keyword>
<evidence type="ECO:0000313" key="1">
    <source>
        <dbReference type="EMBL" id="VDO95322.1"/>
    </source>
</evidence>
<protein>
    <submittedName>
        <fullName evidence="1">Uncharacterized protein</fullName>
    </submittedName>
</protein>
<sequence length="51" mass="6019">MTVSHKKVILPKDPSHIVLQLSTIHNRWLGFVLNEHSTFQQFHIRSEVIKK</sequence>
<proteinExistence type="predicted"/>
<dbReference type="Proteomes" id="UP000269396">
    <property type="component" value="Unassembled WGS sequence"/>
</dbReference>
<name>A0A183NMU3_9TREM</name>
<reference evidence="1 2" key="1">
    <citation type="submission" date="2018-11" db="EMBL/GenBank/DDBJ databases">
        <authorList>
            <consortium name="Pathogen Informatics"/>
        </authorList>
    </citation>
    <scope>NUCLEOTIDE SEQUENCE [LARGE SCALE GENOMIC DNA]</scope>
    <source>
        <strain>Denwood</strain>
        <strain evidence="2">Zambia</strain>
    </source>
</reference>